<comment type="caution">
    <text evidence="2">The sequence shown here is derived from an EMBL/GenBank/DDBJ whole genome shotgun (WGS) entry which is preliminary data.</text>
</comment>
<dbReference type="InterPro" id="IPR037401">
    <property type="entry name" value="SnoaL-like"/>
</dbReference>
<dbReference type="Gene3D" id="3.10.450.50">
    <property type="match status" value="1"/>
</dbReference>
<dbReference type="Pfam" id="PF12680">
    <property type="entry name" value="SnoaL_2"/>
    <property type="match status" value="1"/>
</dbReference>
<dbReference type="SUPFAM" id="SSF54427">
    <property type="entry name" value="NTF2-like"/>
    <property type="match status" value="2"/>
</dbReference>
<organism evidence="2 3">
    <name type="scientific">Sphingosinicella xenopeptidilytica</name>
    <dbReference type="NCBI Taxonomy" id="364098"/>
    <lineage>
        <taxon>Bacteria</taxon>
        <taxon>Pseudomonadati</taxon>
        <taxon>Pseudomonadota</taxon>
        <taxon>Alphaproteobacteria</taxon>
        <taxon>Sphingomonadales</taxon>
        <taxon>Sphingosinicellaceae</taxon>
        <taxon>Sphingosinicella</taxon>
    </lineage>
</organism>
<name>A0ABW3C628_SPHXN</name>
<proteinExistence type="predicted"/>
<dbReference type="InterPro" id="IPR032710">
    <property type="entry name" value="NTF2-like_dom_sf"/>
</dbReference>
<reference evidence="3" key="1">
    <citation type="journal article" date="2019" name="Int. J. Syst. Evol. Microbiol.">
        <title>The Global Catalogue of Microorganisms (GCM) 10K type strain sequencing project: providing services to taxonomists for standard genome sequencing and annotation.</title>
        <authorList>
            <consortium name="The Broad Institute Genomics Platform"/>
            <consortium name="The Broad Institute Genome Sequencing Center for Infectious Disease"/>
            <person name="Wu L."/>
            <person name="Ma J."/>
        </authorList>
    </citation>
    <scope>NUCLEOTIDE SEQUENCE [LARGE SCALE GENOMIC DNA]</scope>
    <source>
        <strain evidence="3">CCUG 52537</strain>
    </source>
</reference>
<accession>A0ABW3C628</accession>
<dbReference type="EMBL" id="JBHTIK010000006">
    <property type="protein sequence ID" value="MFD0849034.1"/>
    <property type="molecule type" value="Genomic_DNA"/>
</dbReference>
<sequence>MDGIRGQTMVEQDIDTCLTPEERRNVAAAYEQLDAAMAGWRDRAEGRQRLDAVLADDFVWFVPTSDPARQARGSKQDYIDYVTVFQHENYQPGSRVEIFAHTAHGNRVATEMLSDIVRKDGSPYRNRYHQLFKFNDKGQVKEYRVYMDSAVIVTDAFAACERAVRAFIAALGSGDARTLKVHVTENFRWLPADGAGGLDVDAVAALVQAAKAKRTLTLEIIPEGLIAEEGVASIEVTSGDGVVHSLVATLQGDRIAGIEEFSGGRSIVDLAA</sequence>
<gene>
    <name evidence="2" type="ORF">ACFQ00_11920</name>
</gene>
<protein>
    <submittedName>
        <fullName evidence="2">Nuclear transport factor 2 family protein</fullName>
    </submittedName>
</protein>
<dbReference type="RefSeq" id="WP_381490942.1">
    <property type="nucleotide sequence ID" value="NZ_JBHTIK010000006.1"/>
</dbReference>
<evidence type="ECO:0000313" key="2">
    <source>
        <dbReference type="EMBL" id="MFD0849034.1"/>
    </source>
</evidence>
<dbReference type="Proteomes" id="UP001597124">
    <property type="component" value="Unassembled WGS sequence"/>
</dbReference>
<feature type="domain" description="SnoaL-like" evidence="1">
    <location>
        <begin position="48"/>
        <end position="142"/>
    </location>
</feature>
<keyword evidence="3" id="KW-1185">Reference proteome</keyword>
<evidence type="ECO:0000313" key="3">
    <source>
        <dbReference type="Proteomes" id="UP001597124"/>
    </source>
</evidence>
<evidence type="ECO:0000259" key="1">
    <source>
        <dbReference type="Pfam" id="PF12680"/>
    </source>
</evidence>